<sequence length="340" mass="38801">MIVTITFNKKEEWFTFFDGNGNKIERKTEVRYDPLTTETSRVFYGHGIAVTPKEYTNAGEQTAGKNCPFCPENVLNMTPVFPKEIASEGRIFHGNAIVFPNLFPYGKHNGVVIFSNQHYVRLEEFTIDMIKDAFIAAQNYILRVIDTDADASFVSINWNFLPDSGGSILHPHLHVILSESPTNYQANVMEKAVAFNSDTGKEYFSELYVVEKNLNERWIGENGNIAWIHAFSPKSHNDFIGIFSNVFTVQDITEQDWEDFAKGLISIFPSLLEQGFTSFNLSLQLSVNPLLKQPIHVRLIARFTIGQLETSDMNFFQTIHQEPLSVFQPEDVSKLARRHF</sequence>
<dbReference type="Gene3D" id="3.30.428.10">
    <property type="entry name" value="HIT-like"/>
    <property type="match status" value="1"/>
</dbReference>
<evidence type="ECO:0008006" key="3">
    <source>
        <dbReference type="Google" id="ProtNLM"/>
    </source>
</evidence>
<dbReference type="InterPro" id="IPR036265">
    <property type="entry name" value="HIT-like_sf"/>
</dbReference>
<reference evidence="1 2" key="1">
    <citation type="submission" date="2021-05" db="EMBL/GenBank/DDBJ databases">
        <title>Novel Bacillus species.</title>
        <authorList>
            <person name="Liu G."/>
        </authorList>
    </citation>
    <scope>NUCLEOTIDE SEQUENCE [LARGE SCALE GENOMIC DNA]</scope>
    <source>
        <strain evidence="1 2">FJAT-49732</strain>
    </source>
</reference>
<dbReference type="RefSeq" id="WP_213110044.1">
    <property type="nucleotide sequence ID" value="NZ_JAGYPJ010000001.1"/>
</dbReference>
<dbReference type="EMBL" id="JAGYPJ010000001">
    <property type="protein sequence ID" value="MBS4199359.1"/>
    <property type="molecule type" value="Genomic_DNA"/>
</dbReference>
<evidence type="ECO:0000313" key="2">
    <source>
        <dbReference type="Proteomes" id="UP000682713"/>
    </source>
</evidence>
<dbReference type="SUPFAM" id="SSF54197">
    <property type="entry name" value="HIT-like"/>
    <property type="match status" value="1"/>
</dbReference>
<accession>A0A942TND7</accession>
<dbReference type="Proteomes" id="UP000682713">
    <property type="component" value="Unassembled WGS sequence"/>
</dbReference>
<keyword evidence="2" id="KW-1185">Reference proteome</keyword>
<name>A0A942TND7_9BACI</name>
<evidence type="ECO:0000313" key="1">
    <source>
        <dbReference type="EMBL" id="MBS4199359.1"/>
    </source>
</evidence>
<proteinExistence type="predicted"/>
<dbReference type="AlphaFoldDB" id="A0A942TND7"/>
<comment type="caution">
    <text evidence="1">The sequence shown here is derived from an EMBL/GenBank/DDBJ whole genome shotgun (WGS) entry which is preliminary data.</text>
</comment>
<gene>
    <name evidence="1" type="ORF">KHA93_06805</name>
</gene>
<organism evidence="1 2">
    <name type="scientific">Lederbergia citrisecunda</name>
    <dbReference type="NCBI Taxonomy" id="2833583"/>
    <lineage>
        <taxon>Bacteria</taxon>
        <taxon>Bacillati</taxon>
        <taxon>Bacillota</taxon>
        <taxon>Bacilli</taxon>
        <taxon>Bacillales</taxon>
        <taxon>Bacillaceae</taxon>
        <taxon>Lederbergia</taxon>
    </lineage>
</organism>
<protein>
    <recommendedName>
        <fullName evidence="3">Galactose-1-phosphate uridylyltransferase</fullName>
    </recommendedName>
</protein>